<comment type="similarity">
    <text evidence="2 10">Belongs to the FGGY kinase family.</text>
</comment>
<dbReference type="UniPathway" id="UPA00618">
    <property type="reaction ID" value="UER00672"/>
</dbReference>
<dbReference type="InterPro" id="IPR018483">
    <property type="entry name" value="Carb_kinase_FGGY_CS"/>
</dbReference>
<feature type="domain" description="Carbohydrate kinase FGGY C-terminal" evidence="13">
    <location>
        <begin position="303"/>
        <end position="493"/>
    </location>
</feature>
<dbReference type="Proteomes" id="UP000240883">
    <property type="component" value="Unassembled WGS sequence"/>
</dbReference>
<evidence type="ECO:0000256" key="4">
    <source>
        <dbReference type="ARBA" id="ARBA00022679"/>
    </source>
</evidence>
<evidence type="ECO:0000256" key="7">
    <source>
        <dbReference type="ARBA" id="ARBA00022798"/>
    </source>
</evidence>
<dbReference type="STRING" id="1448308.A0A2T2N6J6"/>
<dbReference type="InterPro" id="IPR043129">
    <property type="entry name" value="ATPase_NBD"/>
</dbReference>
<keyword evidence="4 10" id="KW-0808">Transferase</keyword>
<gene>
    <name evidence="14" type="ORF">BS50DRAFT_163356</name>
</gene>
<accession>A0A2T2N6J6</accession>
<keyword evidence="15" id="KW-1185">Reference proteome</keyword>
<evidence type="ECO:0000256" key="1">
    <source>
        <dbReference type="ARBA" id="ARBA00005190"/>
    </source>
</evidence>
<evidence type="ECO:0000259" key="13">
    <source>
        <dbReference type="Pfam" id="PF02782"/>
    </source>
</evidence>
<dbReference type="FunFam" id="3.30.420.40:FF:000086">
    <property type="entry name" value="Glycerol kinase"/>
    <property type="match status" value="1"/>
</dbReference>
<feature type="domain" description="Carbohydrate kinase FGGY N-terminal" evidence="12">
    <location>
        <begin position="38"/>
        <end position="293"/>
    </location>
</feature>
<evidence type="ECO:0000256" key="3">
    <source>
        <dbReference type="ARBA" id="ARBA00012099"/>
    </source>
</evidence>
<dbReference type="PROSITE" id="PS00933">
    <property type="entry name" value="FGGY_KINASES_1"/>
    <property type="match status" value="1"/>
</dbReference>
<evidence type="ECO:0000313" key="14">
    <source>
        <dbReference type="EMBL" id="PSN61043.1"/>
    </source>
</evidence>
<name>A0A2T2N6J6_CORCC</name>
<dbReference type="PIRSF" id="PIRSF000538">
    <property type="entry name" value="GlpK"/>
    <property type="match status" value="1"/>
</dbReference>
<proteinExistence type="inferred from homology"/>
<sequence>MSIQKTSANGADPQPVPRDQPADASNAHLDEQKLKQFYIGSIDQGTTSTRFIIFDGVGEPVAQHQIEFSQFYPQSGWHEHDPKEIVASVEQCIEGATQTFIDQGHDIADIKAVGITNQRETTVVWDTVTGEPLHNAIAWPDTRTKGLVRELKARDGADKLHDICGLPLSTYPSSVKLVWLINHSDQVREAYEEGRLSFGTVDTWLLYNLNGGKERNIHVTDPSNASRTMFMNLHTVQYDDKLLEFFQLDRSKINLPKIVPSSSPDAFGSLADGILKGVRIAGCLGDQSAALVGQQGFSPGSAKNTYGTGCFLLYNVGEKPVISKHGLLATIAYDFGGKRKPVYALEGSIAVAGSGVKFLMNNLGFITHSHKISDLAASVKDNGGCVFVTAFSGLFAPYWIDDAKGTIFGITQHTERGHIARATLEATCFQTKAILDAMELDSGHKLAELSVDGGMSNSNLCMQTQANIIGIPVDRPAMRETTSLGAAIAAGFAVGIWKEFDELKEINQKDRMIFEPNITKEESSLMFKKWGRAVEMCRGWLDADEANGDF</sequence>
<evidence type="ECO:0000256" key="2">
    <source>
        <dbReference type="ARBA" id="ARBA00009156"/>
    </source>
</evidence>
<dbReference type="PANTHER" id="PTHR10196">
    <property type="entry name" value="SUGAR KINASE"/>
    <property type="match status" value="1"/>
</dbReference>
<dbReference type="OrthoDB" id="5422795at2759"/>
<keyword evidence="8" id="KW-0067">ATP-binding</keyword>
<dbReference type="InterPro" id="IPR005999">
    <property type="entry name" value="Glycerol_kin"/>
</dbReference>
<dbReference type="SUPFAM" id="SSF53067">
    <property type="entry name" value="Actin-like ATPase domain"/>
    <property type="match status" value="2"/>
</dbReference>
<dbReference type="GO" id="GO:0019563">
    <property type="term" value="P:glycerol catabolic process"/>
    <property type="evidence" value="ECO:0007669"/>
    <property type="project" value="UniProtKB-UniPathway"/>
</dbReference>
<evidence type="ECO:0000256" key="9">
    <source>
        <dbReference type="ARBA" id="ARBA00043149"/>
    </source>
</evidence>
<feature type="region of interest" description="Disordered" evidence="11">
    <location>
        <begin position="1"/>
        <end position="24"/>
    </location>
</feature>
<dbReference type="GO" id="GO:0006641">
    <property type="term" value="P:triglyceride metabolic process"/>
    <property type="evidence" value="ECO:0007669"/>
    <property type="project" value="TreeGrafter"/>
</dbReference>
<dbReference type="EC" id="2.7.1.30" evidence="3"/>
<reference evidence="14 15" key="1">
    <citation type="journal article" date="2018" name="Front. Microbiol.">
        <title>Genome-Wide Analysis of Corynespora cassiicola Leaf Fall Disease Putative Effectors.</title>
        <authorList>
            <person name="Lopez D."/>
            <person name="Ribeiro S."/>
            <person name="Label P."/>
            <person name="Fumanal B."/>
            <person name="Venisse J.S."/>
            <person name="Kohler A."/>
            <person name="de Oliveira R.R."/>
            <person name="Labutti K."/>
            <person name="Lipzen A."/>
            <person name="Lail K."/>
            <person name="Bauer D."/>
            <person name="Ohm R.A."/>
            <person name="Barry K.W."/>
            <person name="Spatafora J."/>
            <person name="Grigoriev I.V."/>
            <person name="Martin F.M."/>
            <person name="Pujade-Renaud V."/>
        </authorList>
    </citation>
    <scope>NUCLEOTIDE SEQUENCE [LARGE SCALE GENOMIC DNA]</scope>
    <source>
        <strain evidence="14 15">Philippines</strain>
    </source>
</reference>
<dbReference type="CDD" id="cd07792">
    <property type="entry name" value="ASKHA_NBD_FGGY_GK1-3-like"/>
    <property type="match status" value="1"/>
</dbReference>
<evidence type="ECO:0000259" key="12">
    <source>
        <dbReference type="Pfam" id="PF00370"/>
    </source>
</evidence>
<organism evidence="14 15">
    <name type="scientific">Corynespora cassiicola Philippines</name>
    <dbReference type="NCBI Taxonomy" id="1448308"/>
    <lineage>
        <taxon>Eukaryota</taxon>
        <taxon>Fungi</taxon>
        <taxon>Dikarya</taxon>
        <taxon>Ascomycota</taxon>
        <taxon>Pezizomycotina</taxon>
        <taxon>Dothideomycetes</taxon>
        <taxon>Pleosporomycetidae</taxon>
        <taxon>Pleosporales</taxon>
        <taxon>Corynesporascaceae</taxon>
        <taxon>Corynespora</taxon>
    </lineage>
</organism>
<dbReference type="PANTHER" id="PTHR10196:SF69">
    <property type="entry name" value="GLYCEROL KINASE"/>
    <property type="match status" value="1"/>
</dbReference>
<dbReference type="InterPro" id="IPR042018">
    <property type="entry name" value="GK1-3_metazoan-type"/>
</dbReference>
<dbReference type="Pfam" id="PF02782">
    <property type="entry name" value="FGGY_C"/>
    <property type="match status" value="1"/>
</dbReference>
<comment type="pathway">
    <text evidence="1">Polyol metabolism; glycerol degradation via glycerol kinase pathway; sn-glycerol 3-phosphate from glycerol: step 1/1.</text>
</comment>
<dbReference type="GO" id="GO:0004370">
    <property type="term" value="F:glycerol kinase activity"/>
    <property type="evidence" value="ECO:0007669"/>
    <property type="project" value="UniProtKB-EC"/>
</dbReference>
<keyword evidence="6 10" id="KW-0418">Kinase</keyword>
<evidence type="ECO:0000256" key="8">
    <source>
        <dbReference type="ARBA" id="ARBA00022840"/>
    </source>
</evidence>
<dbReference type="InterPro" id="IPR018485">
    <property type="entry name" value="FGGY_C"/>
</dbReference>
<protein>
    <recommendedName>
        <fullName evidence="3">glycerol kinase</fullName>
        <ecNumber evidence="3">2.7.1.30</ecNumber>
    </recommendedName>
    <alternativeName>
        <fullName evidence="9">ATP:glycerol 3-phosphotransferase</fullName>
    </alternativeName>
</protein>
<dbReference type="InterPro" id="IPR018484">
    <property type="entry name" value="FGGY_N"/>
</dbReference>
<dbReference type="GO" id="GO:0046167">
    <property type="term" value="P:glycerol-3-phosphate biosynthetic process"/>
    <property type="evidence" value="ECO:0007669"/>
    <property type="project" value="TreeGrafter"/>
</dbReference>
<evidence type="ECO:0000256" key="11">
    <source>
        <dbReference type="SAM" id="MobiDB-lite"/>
    </source>
</evidence>
<dbReference type="FunFam" id="3.30.420.40:FF:000085">
    <property type="entry name" value="Glycerol kinase 2"/>
    <property type="match status" value="1"/>
</dbReference>
<evidence type="ECO:0000256" key="5">
    <source>
        <dbReference type="ARBA" id="ARBA00022741"/>
    </source>
</evidence>
<dbReference type="Gene3D" id="3.30.420.40">
    <property type="match status" value="2"/>
</dbReference>
<evidence type="ECO:0000313" key="15">
    <source>
        <dbReference type="Proteomes" id="UP000240883"/>
    </source>
</evidence>
<keyword evidence="7" id="KW-0319">Glycerol metabolism</keyword>
<dbReference type="EMBL" id="KZ678146">
    <property type="protein sequence ID" value="PSN61043.1"/>
    <property type="molecule type" value="Genomic_DNA"/>
</dbReference>
<evidence type="ECO:0000256" key="6">
    <source>
        <dbReference type="ARBA" id="ARBA00022777"/>
    </source>
</evidence>
<dbReference type="GO" id="GO:0005524">
    <property type="term" value="F:ATP binding"/>
    <property type="evidence" value="ECO:0007669"/>
    <property type="project" value="UniProtKB-KW"/>
</dbReference>
<dbReference type="PROSITE" id="PS00445">
    <property type="entry name" value="FGGY_KINASES_2"/>
    <property type="match status" value="1"/>
</dbReference>
<dbReference type="AlphaFoldDB" id="A0A2T2N6J6"/>
<dbReference type="NCBIfam" id="TIGR01311">
    <property type="entry name" value="glycerol_kin"/>
    <property type="match status" value="1"/>
</dbReference>
<dbReference type="GO" id="GO:0005739">
    <property type="term" value="C:mitochondrion"/>
    <property type="evidence" value="ECO:0007669"/>
    <property type="project" value="TreeGrafter"/>
</dbReference>
<dbReference type="Pfam" id="PF00370">
    <property type="entry name" value="FGGY_N"/>
    <property type="match status" value="1"/>
</dbReference>
<evidence type="ECO:0000256" key="10">
    <source>
        <dbReference type="RuleBase" id="RU003733"/>
    </source>
</evidence>
<dbReference type="InterPro" id="IPR000577">
    <property type="entry name" value="Carb_kinase_FGGY"/>
</dbReference>
<dbReference type="NCBIfam" id="NF000756">
    <property type="entry name" value="PRK00047.1"/>
    <property type="match status" value="1"/>
</dbReference>
<keyword evidence="5" id="KW-0547">Nucleotide-binding</keyword>